<proteinExistence type="predicted"/>
<reference evidence="1 2" key="1">
    <citation type="journal article" date="2020" name="Nat. Commun.">
        <title>Genome of Tripterygium wilfordii and identification of cytochrome P450 involved in triptolide biosynthesis.</title>
        <authorList>
            <person name="Tu L."/>
            <person name="Su P."/>
            <person name="Zhang Z."/>
            <person name="Gao L."/>
            <person name="Wang J."/>
            <person name="Hu T."/>
            <person name="Zhou J."/>
            <person name="Zhang Y."/>
            <person name="Zhao Y."/>
            <person name="Liu Y."/>
            <person name="Song Y."/>
            <person name="Tong Y."/>
            <person name="Lu Y."/>
            <person name="Yang J."/>
            <person name="Xu C."/>
            <person name="Jia M."/>
            <person name="Peters R.J."/>
            <person name="Huang L."/>
            <person name="Gao W."/>
        </authorList>
    </citation>
    <scope>NUCLEOTIDE SEQUENCE [LARGE SCALE GENOMIC DNA]</scope>
    <source>
        <strain evidence="2">cv. XIE 37</strain>
        <tissue evidence="1">Leaf</tissue>
    </source>
</reference>
<dbReference type="InParanoid" id="A0A7J7CI65"/>
<dbReference type="AlphaFoldDB" id="A0A7J7CI65"/>
<accession>A0A7J7CI65</accession>
<dbReference type="Proteomes" id="UP000593562">
    <property type="component" value="Unassembled WGS sequence"/>
</dbReference>
<evidence type="ECO:0000313" key="1">
    <source>
        <dbReference type="EMBL" id="KAF5733755.1"/>
    </source>
</evidence>
<gene>
    <name evidence="1" type="ORF">HS088_TW16G00195</name>
</gene>
<sequence length="83" mass="9065">MGAGAMLMGYNLKVECSTTPNHHKSATRDACLFFADNLAVIDRCSDDVYILFTCDGSTAMTSLLDDTEKKLIGIKSFHDRKSG</sequence>
<organism evidence="1 2">
    <name type="scientific">Tripterygium wilfordii</name>
    <name type="common">Thunder God vine</name>
    <dbReference type="NCBI Taxonomy" id="458696"/>
    <lineage>
        <taxon>Eukaryota</taxon>
        <taxon>Viridiplantae</taxon>
        <taxon>Streptophyta</taxon>
        <taxon>Embryophyta</taxon>
        <taxon>Tracheophyta</taxon>
        <taxon>Spermatophyta</taxon>
        <taxon>Magnoliopsida</taxon>
        <taxon>eudicotyledons</taxon>
        <taxon>Gunneridae</taxon>
        <taxon>Pentapetalae</taxon>
        <taxon>rosids</taxon>
        <taxon>fabids</taxon>
        <taxon>Celastrales</taxon>
        <taxon>Celastraceae</taxon>
        <taxon>Tripterygium</taxon>
    </lineage>
</organism>
<keyword evidence="2" id="KW-1185">Reference proteome</keyword>
<protein>
    <submittedName>
        <fullName evidence="1">Aminodeoxychorismate synthase chloroplastic isoform X2</fullName>
    </submittedName>
</protein>
<name>A0A7J7CI65_TRIWF</name>
<evidence type="ECO:0000313" key="2">
    <source>
        <dbReference type="Proteomes" id="UP000593562"/>
    </source>
</evidence>
<dbReference type="EMBL" id="JAAARO010000016">
    <property type="protein sequence ID" value="KAF5733755.1"/>
    <property type="molecule type" value="Genomic_DNA"/>
</dbReference>
<comment type="caution">
    <text evidence="1">The sequence shown here is derived from an EMBL/GenBank/DDBJ whole genome shotgun (WGS) entry which is preliminary data.</text>
</comment>